<evidence type="ECO:0000313" key="1">
    <source>
        <dbReference type="EMBL" id="GGZ33213.1"/>
    </source>
</evidence>
<organism evidence="1 2">
    <name type="scientific">Echinicola pacifica</name>
    <dbReference type="NCBI Taxonomy" id="346377"/>
    <lineage>
        <taxon>Bacteria</taxon>
        <taxon>Pseudomonadati</taxon>
        <taxon>Bacteroidota</taxon>
        <taxon>Cytophagia</taxon>
        <taxon>Cytophagales</taxon>
        <taxon>Cyclobacteriaceae</taxon>
        <taxon>Echinicola</taxon>
    </lineage>
</organism>
<reference evidence="1" key="1">
    <citation type="journal article" date="2014" name="Int. J. Syst. Evol. Microbiol.">
        <title>Complete genome sequence of Corynebacterium casei LMG S-19264T (=DSM 44701T), isolated from a smear-ripened cheese.</title>
        <authorList>
            <consortium name="US DOE Joint Genome Institute (JGI-PGF)"/>
            <person name="Walter F."/>
            <person name="Albersmeier A."/>
            <person name="Kalinowski J."/>
            <person name="Ruckert C."/>
        </authorList>
    </citation>
    <scope>NUCLEOTIDE SEQUENCE</scope>
    <source>
        <strain evidence="1">KCTC 12368</strain>
    </source>
</reference>
<sequence>MSTSEKYLVYPYGTVRDVRRPSDDTEPYLNEDETEGQKSWPVEKALKKFLKSINNPKAYFQLGVVRFRTADGLDFKLFLFQGTYDQNGNPEHEIKDGDIIDFTDQGSSLFILLDKSNIL</sequence>
<dbReference type="Proteomes" id="UP000619457">
    <property type="component" value="Unassembled WGS sequence"/>
</dbReference>
<dbReference type="RefSeq" id="WP_018475851.1">
    <property type="nucleotide sequence ID" value="NZ_BMWX01000004.1"/>
</dbReference>
<accession>A0A918Q7F7</accession>
<dbReference type="EMBL" id="BMWX01000004">
    <property type="protein sequence ID" value="GGZ33213.1"/>
    <property type="molecule type" value="Genomic_DNA"/>
</dbReference>
<protein>
    <submittedName>
        <fullName evidence="1">Uncharacterized protein</fullName>
    </submittedName>
</protein>
<name>A0A918Q7F7_9BACT</name>
<evidence type="ECO:0000313" key="2">
    <source>
        <dbReference type="Proteomes" id="UP000619457"/>
    </source>
</evidence>
<reference evidence="1" key="2">
    <citation type="submission" date="2020-09" db="EMBL/GenBank/DDBJ databases">
        <authorList>
            <person name="Sun Q."/>
            <person name="Kim S."/>
        </authorList>
    </citation>
    <scope>NUCLEOTIDE SEQUENCE</scope>
    <source>
        <strain evidence="1">KCTC 12368</strain>
    </source>
</reference>
<gene>
    <name evidence="1" type="ORF">GCM10007049_28570</name>
</gene>
<proteinExistence type="predicted"/>
<dbReference type="AlphaFoldDB" id="A0A918Q7F7"/>
<comment type="caution">
    <text evidence="1">The sequence shown here is derived from an EMBL/GenBank/DDBJ whole genome shotgun (WGS) entry which is preliminary data.</text>
</comment>
<keyword evidence="2" id="KW-1185">Reference proteome</keyword>